<feature type="compositionally biased region" description="Acidic residues" evidence="11">
    <location>
        <begin position="30"/>
        <end position="46"/>
    </location>
</feature>
<evidence type="ECO:0000256" key="3">
    <source>
        <dbReference type="ARBA" id="ARBA00022801"/>
    </source>
</evidence>
<dbReference type="GO" id="GO:0016787">
    <property type="term" value="F:hydrolase activity"/>
    <property type="evidence" value="ECO:0007669"/>
    <property type="project" value="UniProtKB-KW"/>
</dbReference>
<evidence type="ECO:0000256" key="11">
    <source>
        <dbReference type="SAM" id="MobiDB-lite"/>
    </source>
</evidence>
<dbReference type="SUPFAM" id="SSF52540">
    <property type="entry name" value="P-loop containing nucleoside triphosphate hydrolases"/>
    <property type="match status" value="1"/>
</dbReference>
<dbReference type="GO" id="GO:0003723">
    <property type="term" value="F:RNA binding"/>
    <property type="evidence" value="ECO:0007669"/>
    <property type="project" value="UniProtKB-KW"/>
</dbReference>
<evidence type="ECO:0000313" key="16">
    <source>
        <dbReference type="Proteomes" id="UP001211907"/>
    </source>
</evidence>
<dbReference type="GO" id="GO:0003724">
    <property type="term" value="F:RNA helicase activity"/>
    <property type="evidence" value="ECO:0007669"/>
    <property type="project" value="InterPro"/>
</dbReference>
<sequence length="559" mass="61571">MKVMTSNSKSKEPQLKRKVDESTVAVATVDDNDDDFGDQDEAEEDLEKPSHYLLKPKSAVENNAIKGEEETIHVNRLLTEPEDESASFASLGLIPQLVEACEKLGFKKPSDIQVKSIPFALQGRDIIGLAQTGFFGSNERKGSGKTAAFALPVLQALWNAPQPLFACVMAPTRELAFQISETFEGLGVTIGVRCAVIVGGMDMMSQSIALAKKPHIIVCTPGRLVDHLENTKGFNLKALKYLIMDEADRLLDLDFGAEIEKVLKVIPRERNTFLFSATMTSKVEKLQRASLTDPVKVSVATKYSTVSTLLQYYIFFPFKHKECYLVYLLNELAGQTAIVFTLTCNSTQKLTLMLRNLGFEAVCLHGQMSQPKRLGALTKFKSGGRNILIATDVASRGLDIPGVDVVINYDVPQSSKDYIHRVGRTARAGRSGKSVTFVTQYDIECYQRIEHSLQKKLDEYPLGTEKSGVLMLQERVSEAVRFAHMQMKEEQTRERGAMGRQRREIVNVGMVRSGDQDDEASAQNRLFKKSRADGVSTGGGGGSRGGKSRGGGRGGRGRK</sequence>
<feature type="short sequence motif" description="Q motif" evidence="9">
    <location>
        <begin position="86"/>
        <end position="114"/>
    </location>
</feature>
<organism evidence="15 16">
    <name type="scientific">Physocladia obscura</name>
    <dbReference type="NCBI Taxonomy" id="109957"/>
    <lineage>
        <taxon>Eukaryota</taxon>
        <taxon>Fungi</taxon>
        <taxon>Fungi incertae sedis</taxon>
        <taxon>Chytridiomycota</taxon>
        <taxon>Chytridiomycota incertae sedis</taxon>
        <taxon>Chytridiomycetes</taxon>
        <taxon>Chytridiales</taxon>
        <taxon>Chytriomycetaceae</taxon>
        <taxon>Physocladia</taxon>
    </lineage>
</organism>
<feature type="domain" description="Helicase C-terminal" evidence="13">
    <location>
        <begin position="324"/>
        <end position="468"/>
    </location>
</feature>
<comment type="subcellular location">
    <subcellularLocation>
        <location evidence="1">Nucleus</location>
    </subcellularLocation>
</comment>
<name>A0AAD5T8T4_9FUNG</name>
<feature type="domain" description="DEAD-box RNA helicase Q" evidence="14">
    <location>
        <begin position="86"/>
        <end position="114"/>
    </location>
</feature>
<accession>A0AAD5T8T4</accession>
<feature type="compositionally biased region" description="Gly residues" evidence="11">
    <location>
        <begin position="536"/>
        <end position="559"/>
    </location>
</feature>
<dbReference type="SMART" id="SM00487">
    <property type="entry name" value="DEXDc"/>
    <property type="match status" value="1"/>
</dbReference>
<dbReference type="Gene3D" id="3.40.50.300">
    <property type="entry name" value="P-loop containing nucleotide triphosphate hydrolases"/>
    <property type="match status" value="2"/>
</dbReference>
<keyword evidence="6" id="KW-0694">RNA-binding</keyword>
<gene>
    <name evidence="15" type="primary">DDX47</name>
    <name evidence="15" type="ORF">HK100_004677</name>
</gene>
<keyword evidence="4 10" id="KW-0347">Helicase</keyword>
<dbReference type="GO" id="GO:0005524">
    <property type="term" value="F:ATP binding"/>
    <property type="evidence" value="ECO:0007669"/>
    <property type="project" value="UniProtKB-KW"/>
</dbReference>
<reference evidence="15" key="1">
    <citation type="submission" date="2020-05" db="EMBL/GenBank/DDBJ databases">
        <title>Phylogenomic resolution of chytrid fungi.</title>
        <authorList>
            <person name="Stajich J.E."/>
            <person name="Amses K."/>
            <person name="Simmons R."/>
            <person name="Seto K."/>
            <person name="Myers J."/>
            <person name="Bonds A."/>
            <person name="Quandt C.A."/>
            <person name="Barry K."/>
            <person name="Liu P."/>
            <person name="Grigoriev I."/>
            <person name="Longcore J.E."/>
            <person name="James T.Y."/>
        </authorList>
    </citation>
    <scope>NUCLEOTIDE SEQUENCE</scope>
    <source>
        <strain evidence="15">JEL0513</strain>
    </source>
</reference>
<keyword evidence="16" id="KW-1185">Reference proteome</keyword>
<evidence type="ECO:0000256" key="10">
    <source>
        <dbReference type="RuleBase" id="RU000492"/>
    </source>
</evidence>
<evidence type="ECO:0000256" key="9">
    <source>
        <dbReference type="PROSITE-ProRule" id="PRU00552"/>
    </source>
</evidence>
<dbReference type="InterPro" id="IPR014014">
    <property type="entry name" value="RNA_helicase_DEAD_Q_motif"/>
</dbReference>
<dbReference type="InterPro" id="IPR014001">
    <property type="entry name" value="Helicase_ATP-bd"/>
</dbReference>
<keyword evidence="7" id="KW-0539">Nucleus</keyword>
<dbReference type="CDD" id="cd17954">
    <property type="entry name" value="DEADc_DDX47"/>
    <property type="match status" value="1"/>
</dbReference>
<evidence type="ECO:0000256" key="2">
    <source>
        <dbReference type="ARBA" id="ARBA00022741"/>
    </source>
</evidence>
<dbReference type="InterPro" id="IPR027417">
    <property type="entry name" value="P-loop_NTPase"/>
</dbReference>
<evidence type="ECO:0000256" key="1">
    <source>
        <dbReference type="ARBA" id="ARBA00004123"/>
    </source>
</evidence>
<dbReference type="EMBL" id="JADGJH010000227">
    <property type="protein sequence ID" value="KAJ3133061.1"/>
    <property type="molecule type" value="Genomic_DNA"/>
</dbReference>
<dbReference type="InterPro" id="IPR001650">
    <property type="entry name" value="Helicase_C-like"/>
</dbReference>
<feature type="region of interest" description="Disordered" evidence="11">
    <location>
        <begin position="511"/>
        <end position="559"/>
    </location>
</feature>
<dbReference type="CDD" id="cd18787">
    <property type="entry name" value="SF2_C_DEAD"/>
    <property type="match status" value="1"/>
</dbReference>
<evidence type="ECO:0000259" key="13">
    <source>
        <dbReference type="PROSITE" id="PS51194"/>
    </source>
</evidence>
<dbReference type="PANTHER" id="PTHR47959:SF20">
    <property type="entry name" value="RNA HELICASE"/>
    <property type="match status" value="1"/>
</dbReference>
<evidence type="ECO:0000256" key="6">
    <source>
        <dbReference type="ARBA" id="ARBA00022884"/>
    </source>
</evidence>
<dbReference type="PROSITE" id="PS00039">
    <property type="entry name" value="DEAD_ATP_HELICASE"/>
    <property type="match status" value="1"/>
</dbReference>
<evidence type="ECO:0000259" key="12">
    <source>
        <dbReference type="PROSITE" id="PS51192"/>
    </source>
</evidence>
<feature type="domain" description="Helicase ATP-binding" evidence="12">
    <location>
        <begin position="142"/>
        <end position="297"/>
    </location>
</feature>
<dbReference type="InterPro" id="IPR000629">
    <property type="entry name" value="RNA-helicase_DEAD-box_CS"/>
</dbReference>
<feature type="region of interest" description="Disordered" evidence="11">
    <location>
        <begin position="1"/>
        <end position="50"/>
    </location>
</feature>
<keyword evidence="3 10" id="KW-0378">Hydrolase</keyword>
<feature type="compositionally biased region" description="Basic and acidic residues" evidence="11">
    <location>
        <begin position="9"/>
        <end position="21"/>
    </location>
</feature>
<comment type="similarity">
    <text evidence="8">Belongs to the DEAD box helicase family. DDX47/RRP3 subfamily.</text>
</comment>
<dbReference type="GO" id="GO:0005829">
    <property type="term" value="C:cytosol"/>
    <property type="evidence" value="ECO:0007669"/>
    <property type="project" value="TreeGrafter"/>
</dbReference>
<dbReference type="SMART" id="SM00490">
    <property type="entry name" value="HELICc"/>
    <property type="match status" value="1"/>
</dbReference>
<dbReference type="AlphaFoldDB" id="A0AAD5T8T4"/>
<evidence type="ECO:0000256" key="4">
    <source>
        <dbReference type="ARBA" id="ARBA00022806"/>
    </source>
</evidence>
<dbReference type="InterPro" id="IPR044765">
    <property type="entry name" value="DDX47/Rrp3_DEADc"/>
</dbReference>
<evidence type="ECO:0000256" key="5">
    <source>
        <dbReference type="ARBA" id="ARBA00022840"/>
    </source>
</evidence>
<dbReference type="PROSITE" id="PS51192">
    <property type="entry name" value="HELICASE_ATP_BIND_1"/>
    <property type="match status" value="1"/>
</dbReference>
<dbReference type="PANTHER" id="PTHR47959">
    <property type="entry name" value="ATP-DEPENDENT RNA HELICASE RHLE-RELATED"/>
    <property type="match status" value="1"/>
</dbReference>
<dbReference type="PROSITE" id="PS51195">
    <property type="entry name" value="Q_MOTIF"/>
    <property type="match status" value="1"/>
</dbReference>
<dbReference type="Pfam" id="PF00270">
    <property type="entry name" value="DEAD"/>
    <property type="match status" value="1"/>
</dbReference>
<dbReference type="InterPro" id="IPR011545">
    <property type="entry name" value="DEAD/DEAH_box_helicase_dom"/>
</dbReference>
<protein>
    <submittedName>
        <fullName evidence="15">ATP-dependent RNA helicase ddx47</fullName>
    </submittedName>
</protein>
<dbReference type="Proteomes" id="UP001211907">
    <property type="component" value="Unassembled WGS sequence"/>
</dbReference>
<dbReference type="Pfam" id="PF00271">
    <property type="entry name" value="Helicase_C"/>
    <property type="match status" value="1"/>
</dbReference>
<evidence type="ECO:0000313" key="15">
    <source>
        <dbReference type="EMBL" id="KAJ3133061.1"/>
    </source>
</evidence>
<comment type="caution">
    <text evidence="15">The sequence shown here is derived from an EMBL/GenBank/DDBJ whole genome shotgun (WGS) entry which is preliminary data.</text>
</comment>
<evidence type="ECO:0000256" key="7">
    <source>
        <dbReference type="ARBA" id="ARBA00023242"/>
    </source>
</evidence>
<proteinExistence type="inferred from homology"/>
<evidence type="ECO:0000256" key="8">
    <source>
        <dbReference type="ARBA" id="ARBA00024350"/>
    </source>
</evidence>
<dbReference type="PROSITE" id="PS51194">
    <property type="entry name" value="HELICASE_CTER"/>
    <property type="match status" value="1"/>
</dbReference>
<dbReference type="GO" id="GO:0005634">
    <property type="term" value="C:nucleus"/>
    <property type="evidence" value="ECO:0007669"/>
    <property type="project" value="UniProtKB-SubCell"/>
</dbReference>
<evidence type="ECO:0000259" key="14">
    <source>
        <dbReference type="PROSITE" id="PS51195"/>
    </source>
</evidence>
<dbReference type="InterPro" id="IPR050079">
    <property type="entry name" value="DEAD_box_RNA_helicase"/>
</dbReference>
<keyword evidence="5 10" id="KW-0067">ATP-binding</keyword>
<keyword evidence="2 10" id="KW-0547">Nucleotide-binding</keyword>